<proteinExistence type="predicted"/>
<comment type="catalytic activity">
    <reaction evidence="4">
        <text>a 2'-deoxyadenosine in DNA + S-adenosyl-L-methionine = an N(6)-methyl-2'-deoxyadenosine in DNA + S-adenosyl-L-homocysteine + H(+)</text>
        <dbReference type="Rhea" id="RHEA:15197"/>
        <dbReference type="Rhea" id="RHEA-COMP:12418"/>
        <dbReference type="Rhea" id="RHEA-COMP:12419"/>
        <dbReference type="ChEBI" id="CHEBI:15378"/>
        <dbReference type="ChEBI" id="CHEBI:57856"/>
        <dbReference type="ChEBI" id="CHEBI:59789"/>
        <dbReference type="ChEBI" id="CHEBI:90615"/>
        <dbReference type="ChEBI" id="CHEBI:90616"/>
        <dbReference type="EC" id="2.1.1.72"/>
    </reaction>
</comment>
<evidence type="ECO:0000259" key="7">
    <source>
        <dbReference type="Pfam" id="PF20465"/>
    </source>
</evidence>
<dbReference type="PROSITE" id="PS00092">
    <property type="entry name" value="N6_MTASE"/>
    <property type="match status" value="1"/>
</dbReference>
<dbReference type="Pfam" id="PF20465">
    <property type="entry name" value="MmeI_hel"/>
    <property type="match status" value="1"/>
</dbReference>
<dbReference type="KEGG" id="nha:Nham_3845"/>
<dbReference type="InterPro" id="IPR046816">
    <property type="entry name" value="MmeI_Mtase"/>
</dbReference>
<dbReference type="InterPro" id="IPR002052">
    <property type="entry name" value="DNA_methylase_N6_adenine_CS"/>
</dbReference>
<keyword evidence="11" id="KW-1185">Reference proteome</keyword>
<dbReference type="HOGENOM" id="CLU_005831_1_1_5"/>
<dbReference type="InterPro" id="IPR046820">
    <property type="entry name" value="MmeI_TRD"/>
</dbReference>
<dbReference type="GO" id="GO:0032259">
    <property type="term" value="P:methylation"/>
    <property type="evidence" value="ECO:0007669"/>
    <property type="project" value="UniProtKB-KW"/>
</dbReference>
<dbReference type="Gene3D" id="3.40.50.150">
    <property type="entry name" value="Vaccinia Virus protein VP39"/>
    <property type="match status" value="1"/>
</dbReference>
<reference evidence="10 11" key="1">
    <citation type="submission" date="2006-03" db="EMBL/GenBank/DDBJ databases">
        <title>Complete sequence of chromosome of Nitrobacter hamburgensis X14.</title>
        <authorList>
            <consortium name="US DOE Joint Genome Institute"/>
            <person name="Copeland A."/>
            <person name="Lucas S."/>
            <person name="Lapidus A."/>
            <person name="Barry K."/>
            <person name="Detter J.C."/>
            <person name="Glavina del Rio T."/>
            <person name="Hammon N."/>
            <person name="Israni S."/>
            <person name="Dalin E."/>
            <person name="Tice H."/>
            <person name="Pitluck S."/>
            <person name="Chain P."/>
            <person name="Malfatti S."/>
            <person name="Shin M."/>
            <person name="Vergez L."/>
            <person name="Schmutz J."/>
            <person name="Larimer F."/>
            <person name="Land M."/>
            <person name="Hauser L."/>
            <person name="Kyrpides N."/>
            <person name="Ivanova N."/>
            <person name="Ward B."/>
            <person name="Arp D."/>
            <person name="Klotz M."/>
            <person name="Stein L."/>
            <person name="O'Mullan G."/>
            <person name="Starkenburg S."/>
            <person name="Sayavedra L."/>
            <person name="Poret-Peterson A.T."/>
            <person name="Gentry M.E."/>
            <person name="Bruce D."/>
            <person name="Richardson P."/>
        </authorList>
    </citation>
    <scope>NUCLEOTIDE SEQUENCE [LARGE SCALE GENOMIC DNA]</scope>
    <source>
        <strain evidence="11">DSM 10229 / NCIMB 13809 / X14</strain>
    </source>
</reference>
<evidence type="ECO:0000313" key="11">
    <source>
        <dbReference type="Proteomes" id="UP000001953"/>
    </source>
</evidence>
<evidence type="ECO:0000259" key="6">
    <source>
        <dbReference type="Pfam" id="PF20464"/>
    </source>
</evidence>
<dbReference type="BRENDA" id="2.1.1.72">
    <property type="organism ID" value="3652"/>
</dbReference>
<dbReference type="REBASE" id="17300">
    <property type="entry name" value="NhaXI"/>
</dbReference>
<dbReference type="GO" id="GO:0003676">
    <property type="term" value="F:nucleic acid binding"/>
    <property type="evidence" value="ECO:0007669"/>
    <property type="project" value="InterPro"/>
</dbReference>
<dbReference type="eggNOG" id="COG1002">
    <property type="taxonomic scope" value="Bacteria"/>
</dbReference>
<dbReference type="GO" id="GO:0009007">
    <property type="term" value="F:site-specific DNA-methyltransferase (adenine-specific) activity"/>
    <property type="evidence" value="ECO:0007669"/>
    <property type="project" value="UniProtKB-EC"/>
</dbReference>
<sequence length="978" mass="110553">MSERVEQIEAFVAYAKTLKGDEKGEAQVFCDRLFQAFGHEGYKEAGAELESRVKKASGKGVNFADLIWKPRVLIEMKKSSEKLHLHYQQAFDYWLNAVPNRPRYVVLCNFKEFWIYDFDKQLNEPVDVVRLQDLPARYTALNFLFPDNPDPLFGNDREEVSRVAASKVAQLFRSMVARGIPREQAQRFVLQAVVAMFAEDIDMMPAGTTLRLVQDCLEHGQNSYDVFGGLFLQMNNKAAAQGGRYKGVPYFNGGLFATVQPIELTTDELELLGKKDEGAAWQNWAKINPAIFGTIFQQSMDKGERHAFGAHFTHEADIQRIVGPTIVRPWRERIDAAKTMAELLEIRKALLNFRVLDPACGSGNFLYVAYREMVRLEIKLMARLDKEFSWKTVQKQAQATSLISPRQFFGVERDSFGVELTKVTLMLAKKLALDEAADVLERDQIELPLAEDEALPLDNLDGNILCRDALLSDWPEVDTIIGNPPYQSKNKAQQEFGRAYLNKIRSVFPEIDGRADYCVYWFRKAHDQLKQGQRAGLVGTNTIRQNYSRISGLDYIAKHNGTITEAVSTMPWSGDAVVHVSIVNWVKGEDDGKKRLYIQSGNDPAGGWDYKDLDEINTSLSFSTDVSQAQRINANAEKGGCYQGQTHGHKGFLPEPAEAKAMIKASKANAKVLFPFLIADDFLGAVDKLECRYVIDFQTRDLLQAKAFKRPFEHLEKTVLPTRKEAAKKEKDRNKEALDADPEAKVNKHHENFLKRWWLMSYAREDLMQTLAPLSRYIVCARVTHRPIFEFVSTAIHPNDALSVFALEDDYSFGILQSGIHWEWFINRCSTLKADFRYTSDTVFDSFPWPQEPSADAVRLVAKRAVEVRQLRSKLKVKHHLSLRELYRAIEGPGEHALKKAHKLLDEAVRGAYGMSKKADVLETLLELNETVVAAEADGKQVVGPGIPPSASKLKNLVTTDKLTISPTSWANNAPVKT</sequence>
<dbReference type="PANTHER" id="PTHR33841:SF1">
    <property type="entry name" value="DNA METHYLTRANSFERASE A"/>
    <property type="match status" value="1"/>
</dbReference>
<name>Q1QGU9_NITHX</name>
<dbReference type="RefSeq" id="WP_011512180.1">
    <property type="nucleotide sequence ID" value="NC_007964.1"/>
</dbReference>
<evidence type="ECO:0000256" key="2">
    <source>
        <dbReference type="ARBA" id="ARBA00022603"/>
    </source>
</evidence>
<keyword evidence="3 10" id="KW-0808">Transferase</keyword>
<feature type="domain" description="MmeI-like DNA-methyltransferase" evidence="9">
    <location>
        <begin position="337"/>
        <end position="597"/>
    </location>
</feature>
<evidence type="ECO:0000256" key="3">
    <source>
        <dbReference type="ARBA" id="ARBA00022679"/>
    </source>
</evidence>
<dbReference type="PANTHER" id="PTHR33841">
    <property type="entry name" value="DNA METHYLTRANSFERASE YEEA-RELATED"/>
    <property type="match status" value="1"/>
</dbReference>
<organism evidence="10 11">
    <name type="scientific">Nitrobacter hamburgensis (strain DSM 10229 / NCIMB 13809 / X14)</name>
    <dbReference type="NCBI Taxonomy" id="323097"/>
    <lineage>
        <taxon>Bacteria</taxon>
        <taxon>Pseudomonadati</taxon>
        <taxon>Pseudomonadota</taxon>
        <taxon>Alphaproteobacteria</taxon>
        <taxon>Hyphomicrobiales</taxon>
        <taxon>Nitrobacteraceae</taxon>
        <taxon>Nitrobacter</taxon>
    </lineage>
</organism>
<accession>Q1QGU9</accession>
<dbReference type="Pfam" id="PF20473">
    <property type="entry name" value="MmeI_Mtase"/>
    <property type="match status" value="1"/>
</dbReference>
<dbReference type="SUPFAM" id="SSF53335">
    <property type="entry name" value="S-adenosyl-L-methionine-dependent methyltransferases"/>
    <property type="match status" value="1"/>
</dbReference>
<dbReference type="InterPro" id="IPR046819">
    <property type="entry name" value="MmeI_hel"/>
</dbReference>
<evidence type="ECO:0000259" key="8">
    <source>
        <dbReference type="Pfam" id="PF20466"/>
    </source>
</evidence>
<evidence type="ECO:0000256" key="4">
    <source>
        <dbReference type="ARBA" id="ARBA00047942"/>
    </source>
</evidence>
<dbReference type="InterPro" id="IPR046817">
    <property type="entry name" value="MmeI_N"/>
</dbReference>
<protein>
    <recommendedName>
        <fullName evidence="1">site-specific DNA-methyltransferase (adenine-specific)</fullName>
        <ecNumber evidence="1">2.1.1.72</ecNumber>
    </recommendedName>
</protein>
<dbReference type="InterPro" id="IPR050953">
    <property type="entry name" value="N4_N6_ade-DNA_methylase"/>
</dbReference>
<dbReference type="STRING" id="323097.Nham_3845"/>
<dbReference type="InterPro" id="IPR029063">
    <property type="entry name" value="SAM-dependent_MTases_sf"/>
</dbReference>
<dbReference type="OrthoDB" id="9806213at2"/>
<evidence type="ECO:0000256" key="5">
    <source>
        <dbReference type="SAM" id="MobiDB-lite"/>
    </source>
</evidence>
<dbReference type="Pfam" id="PF20466">
    <property type="entry name" value="MmeI_TRD"/>
    <property type="match status" value="1"/>
</dbReference>
<evidence type="ECO:0000313" key="10">
    <source>
        <dbReference type="EMBL" id="ABE64548.1"/>
    </source>
</evidence>
<dbReference type="Pfam" id="PF20464">
    <property type="entry name" value="MmeI_N"/>
    <property type="match status" value="1"/>
</dbReference>
<feature type="region of interest" description="Disordered" evidence="5">
    <location>
        <begin position="723"/>
        <end position="742"/>
    </location>
</feature>
<dbReference type="EMBL" id="CP000319">
    <property type="protein sequence ID" value="ABE64548.1"/>
    <property type="molecule type" value="Genomic_DNA"/>
</dbReference>
<dbReference type="EC" id="2.1.1.72" evidence="1"/>
<dbReference type="PRINTS" id="PR00507">
    <property type="entry name" value="N12N6MTFRASE"/>
</dbReference>
<feature type="domain" description="MmeI-like target recognition" evidence="8">
    <location>
        <begin position="791"/>
        <end position="851"/>
    </location>
</feature>
<dbReference type="AlphaFoldDB" id="Q1QGU9"/>
<feature type="domain" description="MmeI-like N-terminal" evidence="6">
    <location>
        <begin position="4"/>
        <end position="177"/>
    </location>
</feature>
<evidence type="ECO:0000259" key="9">
    <source>
        <dbReference type="Pfam" id="PF20473"/>
    </source>
</evidence>
<dbReference type="Proteomes" id="UP000001953">
    <property type="component" value="Chromosome"/>
</dbReference>
<evidence type="ECO:0000256" key="1">
    <source>
        <dbReference type="ARBA" id="ARBA00011900"/>
    </source>
</evidence>
<keyword evidence="2 10" id="KW-0489">Methyltransferase</keyword>
<gene>
    <name evidence="10" type="ordered locus">Nham_3845</name>
</gene>
<feature type="domain" description="MmeI-like helicase spacer" evidence="7">
    <location>
        <begin position="184"/>
        <end position="256"/>
    </location>
</feature>